<sequence length="518" mass="58690">MVLHPHGPWLFHTLPFKNVIVNGIVLAEDGTKMSKSLRNYHDPNEILDQYGSDALRLYLINSPVVRAEPMRFKESGVKDIVARVLLPLWNSYRFFQEQTLLYKKSEGQDFALQIAFEDRGVENVMDRWILADCQSLLRFMEEEMRGYRLYTVVPRLLQVIDNLTNWYIRFNRKRLKGVAGLGMNDTTAALNTLLQVLFTMVRALAPFIPFLTEHIYQLLRPHLVSATASCADARSVHFLPFPTVQEALFDAVIERQVSVMQKVIQLGRVARERRGLSLKTPLLSLVVIADSQPLADINSLKSYVQEELNVRDVVLTDDEERFGIRLEARVDWPSLGKKLKRDVQVVRKMLPTLSQAQLREYQRTKAMKLDGISLVEGDLTLVRVIGKGQGRGADGSDDSQSQWEPAFADDMIVLLDVAPHPELAEEGLVRELVSRFQRLRKKAGLVPTDEVCMRQRVISDPDGVELGSLVAAHQDMFVAALRGQVEEAQEHGVAERHIIAEEEQVIGTVVVVLQLARV</sequence>
<dbReference type="PANTHER" id="PTHR42780:SF1">
    <property type="entry name" value="ISOLEUCINE--TRNA LIGASE, CYTOPLASMIC"/>
    <property type="match status" value="1"/>
</dbReference>
<feature type="domain" description="Methionyl/Valyl/Leucyl/Isoleucyl-tRNA synthetase anticodon-binding" evidence="11">
    <location>
        <begin position="126"/>
        <end position="283"/>
    </location>
</feature>
<evidence type="ECO:0000256" key="9">
    <source>
        <dbReference type="ARBA" id="ARBA00048359"/>
    </source>
</evidence>
<keyword evidence="7" id="KW-0030">Aminoacyl-tRNA synthetase</keyword>
<dbReference type="Gene3D" id="3.40.50.620">
    <property type="entry name" value="HUPs"/>
    <property type="match status" value="1"/>
</dbReference>
<comment type="similarity">
    <text evidence="1">Belongs to the class-I aminoacyl-tRNA synthetase family.</text>
</comment>
<keyword evidence="5" id="KW-0067">ATP-binding</keyword>
<keyword evidence="13" id="KW-1185">Reference proteome</keyword>
<feature type="domain" description="Aminoacyl-tRNA synthetase class Ia" evidence="10">
    <location>
        <begin position="11"/>
        <end position="69"/>
    </location>
</feature>
<evidence type="ECO:0000256" key="6">
    <source>
        <dbReference type="ARBA" id="ARBA00022917"/>
    </source>
</evidence>
<dbReference type="CDD" id="cd07961">
    <property type="entry name" value="Anticodon_Ia_Ile_ABEc"/>
    <property type="match status" value="1"/>
</dbReference>
<dbReference type="AlphaFoldDB" id="A0AAD4F3J8"/>
<dbReference type="SUPFAM" id="SSF52374">
    <property type="entry name" value="Nucleotidylyl transferase"/>
    <property type="match status" value="1"/>
</dbReference>
<protein>
    <recommendedName>
        <fullName evidence="2">isoleucine--tRNA ligase</fullName>
        <ecNumber evidence="2">6.1.1.5</ecNumber>
    </recommendedName>
    <alternativeName>
        <fullName evidence="8">Isoleucyl-tRNA synthetase</fullName>
    </alternativeName>
</protein>
<dbReference type="FunFam" id="1.10.730.10:FF:000004">
    <property type="entry name" value="Isoleucyl-tRNA synthetase, cytoplasmic"/>
    <property type="match status" value="1"/>
</dbReference>
<evidence type="ECO:0000313" key="12">
    <source>
        <dbReference type="EMBL" id="KAG7292040.1"/>
    </source>
</evidence>
<evidence type="ECO:0000256" key="5">
    <source>
        <dbReference type="ARBA" id="ARBA00022840"/>
    </source>
</evidence>
<name>A0AAD4F3J8_9PEZI</name>
<keyword evidence="3" id="KW-0436">Ligase</keyword>
<dbReference type="PANTHER" id="PTHR42780">
    <property type="entry name" value="SOLEUCYL-TRNA SYNTHETASE"/>
    <property type="match status" value="1"/>
</dbReference>
<dbReference type="GO" id="GO:0000049">
    <property type="term" value="F:tRNA binding"/>
    <property type="evidence" value="ECO:0007669"/>
    <property type="project" value="InterPro"/>
</dbReference>
<dbReference type="Proteomes" id="UP001197093">
    <property type="component" value="Unassembled WGS sequence"/>
</dbReference>
<dbReference type="EMBL" id="JAHCVI010000001">
    <property type="protein sequence ID" value="KAG7292040.1"/>
    <property type="molecule type" value="Genomic_DNA"/>
</dbReference>
<dbReference type="InterPro" id="IPR013155">
    <property type="entry name" value="M/V/L/I-tRNA-synth_anticd-bd"/>
</dbReference>
<comment type="catalytic activity">
    <reaction evidence="9">
        <text>tRNA(Ile) + L-isoleucine + ATP = L-isoleucyl-tRNA(Ile) + AMP + diphosphate</text>
        <dbReference type="Rhea" id="RHEA:11060"/>
        <dbReference type="Rhea" id="RHEA-COMP:9666"/>
        <dbReference type="Rhea" id="RHEA-COMP:9695"/>
        <dbReference type="ChEBI" id="CHEBI:30616"/>
        <dbReference type="ChEBI" id="CHEBI:33019"/>
        <dbReference type="ChEBI" id="CHEBI:58045"/>
        <dbReference type="ChEBI" id="CHEBI:78442"/>
        <dbReference type="ChEBI" id="CHEBI:78528"/>
        <dbReference type="ChEBI" id="CHEBI:456215"/>
        <dbReference type="EC" id="6.1.1.5"/>
    </reaction>
</comment>
<evidence type="ECO:0000256" key="3">
    <source>
        <dbReference type="ARBA" id="ARBA00022598"/>
    </source>
</evidence>
<dbReference type="InterPro" id="IPR033709">
    <property type="entry name" value="Anticodon_Ile_ABEc"/>
</dbReference>
<dbReference type="GO" id="GO:0006428">
    <property type="term" value="P:isoleucyl-tRNA aminoacylation"/>
    <property type="evidence" value="ECO:0007669"/>
    <property type="project" value="TreeGrafter"/>
</dbReference>
<evidence type="ECO:0000256" key="4">
    <source>
        <dbReference type="ARBA" id="ARBA00022741"/>
    </source>
</evidence>
<dbReference type="Pfam" id="PF19302">
    <property type="entry name" value="DUF5915"/>
    <property type="match status" value="1"/>
</dbReference>
<evidence type="ECO:0000256" key="2">
    <source>
        <dbReference type="ARBA" id="ARBA00013165"/>
    </source>
</evidence>
<dbReference type="EC" id="6.1.1.5" evidence="2"/>
<accession>A0AAD4F3J8</accession>
<evidence type="ECO:0000259" key="11">
    <source>
        <dbReference type="Pfam" id="PF08264"/>
    </source>
</evidence>
<dbReference type="GO" id="GO:0004822">
    <property type="term" value="F:isoleucine-tRNA ligase activity"/>
    <property type="evidence" value="ECO:0007669"/>
    <property type="project" value="UniProtKB-EC"/>
</dbReference>
<dbReference type="Pfam" id="PF08264">
    <property type="entry name" value="Anticodon_1"/>
    <property type="match status" value="1"/>
</dbReference>
<dbReference type="SUPFAM" id="SSF47323">
    <property type="entry name" value="Anticodon-binding domain of a subclass of class I aminoacyl-tRNA synthetases"/>
    <property type="match status" value="1"/>
</dbReference>
<dbReference type="Pfam" id="PF00133">
    <property type="entry name" value="tRNA-synt_1"/>
    <property type="match status" value="1"/>
</dbReference>
<dbReference type="GO" id="GO:0005524">
    <property type="term" value="F:ATP binding"/>
    <property type="evidence" value="ECO:0007669"/>
    <property type="project" value="UniProtKB-KW"/>
</dbReference>
<evidence type="ECO:0000256" key="7">
    <source>
        <dbReference type="ARBA" id="ARBA00023146"/>
    </source>
</evidence>
<dbReference type="Gene3D" id="1.10.730.10">
    <property type="entry name" value="Isoleucyl-tRNA Synthetase, Domain 1"/>
    <property type="match status" value="1"/>
</dbReference>
<dbReference type="InterPro" id="IPR009080">
    <property type="entry name" value="tRNAsynth_Ia_anticodon-bd"/>
</dbReference>
<proteinExistence type="inferred from homology"/>
<organism evidence="12 13">
    <name type="scientific">Staphylotrichum longicolle</name>
    <dbReference type="NCBI Taxonomy" id="669026"/>
    <lineage>
        <taxon>Eukaryota</taxon>
        <taxon>Fungi</taxon>
        <taxon>Dikarya</taxon>
        <taxon>Ascomycota</taxon>
        <taxon>Pezizomycotina</taxon>
        <taxon>Sordariomycetes</taxon>
        <taxon>Sordariomycetidae</taxon>
        <taxon>Sordariales</taxon>
        <taxon>Chaetomiaceae</taxon>
        <taxon>Staphylotrichum</taxon>
    </lineage>
</organism>
<evidence type="ECO:0000256" key="1">
    <source>
        <dbReference type="ARBA" id="ARBA00005594"/>
    </source>
</evidence>
<dbReference type="InterPro" id="IPR014729">
    <property type="entry name" value="Rossmann-like_a/b/a_fold"/>
</dbReference>
<dbReference type="InterPro" id="IPR023586">
    <property type="entry name" value="Ile-tRNA-ligase_type2"/>
</dbReference>
<gene>
    <name evidence="12" type="ORF">NEMBOFW57_002071</name>
</gene>
<keyword evidence="6" id="KW-0648">Protein biosynthesis</keyword>
<comment type="caution">
    <text evidence="12">The sequence shown here is derived from an EMBL/GenBank/DDBJ whole genome shotgun (WGS) entry which is preliminary data.</text>
</comment>
<keyword evidence="4" id="KW-0547">Nucleotide-binding</keyword>
<evidence type="ECO:0000259" key="10">
    <source>
        <dbReference type="Pfam" id="PF00133"/>
    </source>
</evidence>
<evidence type="ECO:0000313" key="13">
    <source>
        <dbReference type="Proteomes" id="UP001197093"/>
    </source>
</evidence>
<evidence type="ECO:0000256" key="8">
    <source>
        <dbReference type="ARBA" id="ARBA00032665"/>
    </source>
</evidence>
<dbReference type="InterPro" id="IPR002300">
    <property type="entry name" value="aa-tRNA-synth_Ia"/>
</dbReference>
<reference evidence="12" key="1">
    <citation type="submission" date="2023-02" db="EMBL/GenBank/DDBJ databases">
        <authorList>
            <person name="Palmer J.M."/>
        </authorList>
    </citation>
    <scope>NUCLEOTIDE SEQUENCE</scope>
    <source>
        <strain evidence="12">FW57</strain>
    </source>
</reference>